<dbReference type="KEGG" id="nsu:110576215"/>
<evidence type="ECO:0000256" key="5">
    <source>
        <dbReference type="SAM" id="MobiDB-lite"/>
    </source>
</evidence>
<dbReference type="InterPro" id="IPR004001">
    <property type="entry name" value="Actin_CS"/>
</dbReference>
<evidence type="ECO:0000256" key="1">
    <source>
        <dbReference type="ARBA" id="ARBA00004245"/>
    </source>
</evidence>
<reference evidence="7" key="1">
    <citation type="submission" date="2025-08" db="UniProtKB">
        <authorList>
            <consortium name="RefSeq"/>
        </authorList>
    </citation>
    <scope>IDENTIFICATION</scope>
    <source>
        <tissue evidence="7">Blood</tissue>
    </source>
</reference>
<dbReference type="InterPro" id="IPR020902">
    <property type="entry name" value="Actin/actin-like_CS"/>
</dbReference>
<evidence type="ECO:0000256" key="2">
    <source>
        <dbReference type="ARBA" id="ARBA00006752"/>
    </source>
</evidence>
<comment type="subcellular location">
    <subcellularLocation>
        <location evidence="1">Cytoplasm</location>
        <location evidence="1">Cytoskeleton</location>
    </subcellularLocation>
</comment>
<keyword evidence="3" id="KW-0963">Cytoplasm</keyword>
<dbReference type="InterPro" id="IPR043129">
    <property type="entry name" value="ATPase_NBD"/>
</dbReference>
<dbReference type="Gene3D" id="3.90.640.10">
    <property type="entry name" value="Actin, Chain A, domain 4"/>
    <property type="match status" value="1"/>
</dbReference>
<dbReference type="FunFam" id="3.30.420.40:FF:000050">
    <property type="entry name" value="Actin, alpha skeletal muscle"/>
    <property type="match status" value="1"/>
</dbReference>
<name>A0A8M1MNP8_NEOSC</name>
<accession>A0A8M1MNP8</accession>
<protein>
    <submittedName>
        <fullName evidence="7">Actin-like</fullName>
    </submittedName>
</protein>
<dbReference type="PANTHER" id="PTHR11937">
    <property type="entry name" value="ACTIN"/>
    <property type="match status" value="1"/>
</dbReference>
<feature type="region of interest" description="Disordered" evidence="5">
    <location>
        <begin position="51"/>
        <end position="71"/>
    </location>
</feature>
<dbReference type="RefSeq" id="XP_044775476.1">
    <property type="nucleotide sequence ID" value="XM_044919541.1"/>
</dbReference>
<evidence type="ECO:0000256" key="4">
    <source>
        <dbReference type="RuleBase" id="RU000487"/>
    </source>
</evidence>
<dbReference type="Gene3D" id="3.30.420.40">
    <property type="match status" value="2"/>
</dbReference>
<sequence length="461" mass="50583">MKPVRVTHDTMNVPLVCDYGSGFSKVGFSGTEAPLATFPTILGKLRHDVSGFDLGAPRPPPSQALGPAPGQQENPLVGMQEEDWFIGDEAQKKRGELNLQYPISRATITNWDSMEKIWHHSFYQALRIAPEQHPLMVTEPPLNTTSNKEKMSQILFETFNVPALYLANQGVLSLYASGQISGTTIESGEGMTYFVPIIDGCPLHQSTIQMDMAGQDLTLYLLQLLTDSGHSLVSTGDWEYIRHVKEKCCYVALDFDKEKLKADSPSYAQKYQLPDGQEITLGQEKFLCPEGLFQADIMGRNGLGIHMKAFQSVSSCNSALWKVLFGHIVLSGGTGSCSGLRFRMQREIAALVSPTINVKVSTCPSSIYSAWLGGSILCSLSTFKDMWVTSKEYKDIGSSISEAHISVTGDSAIMKTHGDQREGHVCILGGPSRLLVRVTDYHTVLQLLLCEEKGPTPSRAP</sequence>
<proteinExistence type="inferred from homology"/>
<evidence type="ECO:0000313" key="7">
    <source>
        <dbReference type="RefSeq" id="XP_044775476.1"/>
    </source>
</evidence>
<dbReference type="AlphaFoldDB" id="A0A8M1MNP8"/>
<evidence type="ECO:0000313" key="6">
    <source>
        <dbReference type="Proteomes" id="UP000248481"/>
    </source>
</evidence>
<organism evidence="6 7">
    <name type="scientific">Neomonachus schauinslandi</name>
    <name type="common">Hawaiian monk seal</name>
    <name type="synonym">Monachus schauinslandi</name>
    <dbReference type="NCBI Taxonomy" id="29088"/>
    <lineage>
        <taxon>Eukaryota</taxon>
        <taxon>Metazoa</taxon>
        <taxon>Chordata</taxon>
        <taxon>Craniata</taxon>
        <taxon>Vertebrata</taxon>
        <taxon>Euteleostomi</taxon>
        <taxon>Mammalia</taxon>
        <taxon>Eutheria</taxon>
        <taxon>Laurasiatheria</taxon>
        <taxon>Carnivora</taxon>
        <taxon>Caniformia</taxon>
        <taxon>Pinnipedia</taxon>
        <taxon>Phocidae</taxon>
        <taxon>Monachinae</taxon>
        <taxon>Monachini</taxon>
        <taxon>Neomonachus</taxon>
    </lineage>
</organism>
<comment type="similarity">
    <text evidence="2 4">Belongs to the actin family.</text>
</comment>
<dbReference type="SUPFAM" id="SSF53067">
    <property type="entry name" value="Actin-like ATPase domain"/>
    <property type="match status" value="2"/>
</dbReference>
<dbReference type="FunFam" id="3.90.640.10:FF:000007">
    <property type="entry name" value="Actin like 7B"/>
    <property type="match status" value="1"/>
</dbReference>
<dbReference type="PROSITE" id="PS01132">
    <property type="entry name" value="ACTINS_ACT_LIKE"/>
    <property type="match status" value="1"/>
</dbReference>
<dbReference type="SMART" id="SM00268">
    <property type="entry name" value="ACTIN"/>
    <property type="match status" value="1"/>
</dbReference>
<dbReference type="GO" id="GO:0005856">
    <property type="term" value="C:cytoskeleton"/>
    <property type="evidence" value="ECO:0007669"/>
    <property type="project" value="UniProtKB-SubCell"/>
</dbReference>
<evidence type="ECO:0000256" key="3">
    <source>
        <dbReference type="ARBA" id="ARBA00023212"/>
    </source>
</evidence>
<dbReference type="Proteomes" id="UP000248481">
    <property type="component" value="Chromosome 11"/>
</dbReference>
<dbReference type="PROSITE" id="PS00406">
    <property type="entry name" value="ACTINS_1"/>
    <property type="match status" value="1"/>
</dbReference>
<keyword evidence="3" id="KW-0206">Cytoskeleton</keyword>
<gene>
    <name evidence="7" type="primary">LOC110576215</name>
</gene>
<dbReference type="GeneID" id="110576215"/>
<keyword evidence="6" id="KW-1185">Reference proteome</keyword>
<dbReference type="Pfam" id="PF00022">
    <property type="entry name" value="Actin"/>
    <property type="match status" value="1"/>
</dbReference>
<dbReference type="InterPro" id="IPR004000">
    <property type="entry name" value="Actin"/>
</dbReference>